<feature type="transmembrane region" description="Helical" evidence="1">
    <location>
        <begin position="59"/>
        <end position="85"/>
    </location>
</feature>
<gene>
    <name evidence="3" type="ORF">A9D12_01655</name>
</gene>
<dbReference type="STRING" id="1112.A9D12_01655"/>
<keyword evidence="1" id="KW-1133">Transmembrane helix</keyword>
<dbReference type="PANTHER" id="PTHR34220">
    <property type="entry name" value="SENSOR HISTIDINE KINASE YPDA"/>
    <property type="match status" value="1"/>
</dbReference>
<dbReference type="GO" id="GO:0016020">
    <property type="term" value="C:membrane"/>
    <property type="evidence" value="ECO:0007669"/>
    <property type="project" value="InterPro"/>
</dbReference>
<dbReference type="SUPFAM" id="SSF55874">
    <property type="entry name" value="ATPase domain of HSP90 chaperone/DNA topoisomerase II/histidine kinase"/>
    <property type="match status" value="1"/>
</dbReference>
<protein>
    <recommendedName>
        <fullName evidence="2">Signal transduction histidine kinase internal region domain-containing protein</fullName>
    </recommendedName>
</protein>
<dbReference type="InterPro" id="IPR010559">
    <property type="entry name" value="Sig_transdc_His_kin_internal"/>
</dbReference>
<dbReference type="AlphaFoldDB" id="A0A192D285"/>
<dbReference type="KEGG" id="pns:A9D12_01655"/>
<dbReference type="Gene3D" id="3.30.565.10">
    <property type="entry name" value="Histidine kinase-like ATPase, C-terminal domain"/>
    <property type="match status" value="1"/>
</dbReference>
<sequence>MLVALAWTPASTLVNVSEPEAIDFLRVLAYNILHFGTWALVTPLLFRMCHLWPLHGHRAFGNAVLLLLAGLLIIPAVTAVLPILQAAANLIGSGSIVSAPDLAQLAQRVVITSLFAVPTFIAVIAIGQTLVWSRRAERHAQDAAGAELRALRAELNPHFLFNTLGSIAQLAHQSPAKAESVIASLADVLRTSLAETDHIQTLAEAVGEIEEHLSLYRMLHGDIRFERVIPDDLWRQAVPTRMLLPLVENAMTHGACNEDGVRWLRLEAARTDAGKVTLELSNPAPPVAEPSRGLGSGIETARRLLAIHCGKAATLEHDRSGGVFRVSIGLPA</sequence>
<name>A0A192D285_9SPHN</name>
<feature type="transmembrane region" description="Helical" evidence="1">
    <location>
        <begin position="105"/>
        <end position="131"/>
    </location>
</feature>
<evidence type="ECO:0000313" key="4">
    <source>
        <dbReference type="Proteomes" id="UP000078263"/>
    </source>
</evidence>
<proteinExistence type="predicted"/>
<feature type="domain" description="Signal transduction histidine kinase internal region" evidence="2">
    <location>
        <begin position="146"/>
        <end position="222"/>
    </location>
</feature>
<reference evidence="3 4" key="1">
    <citation type="submission" date="2016-05" db="EMBL/GenBank/DDBJ databases">
        <title>Compelete Genome Sequence of Bacteriochlorophyll-Synthesizing Bacterium Porphyrobacter neustonensis DSM 9434.</title>
        <authorList>
            <person name="Shi X.-L."/>
            <person name="Wu Y.-H."/>
            <person name="Cheng H."/>
            <person name="Xu L."/>
            <person name="Zhang X.-Q."/>
            <person name="Wang C.-S."/>
            <person name="Xu X.-W."/>
        </authorList>
    </citation>
    <scope>NUCLEOTIDE SEQUENCE [LARGE SCALE GENOMIC DNA]</scope>
    <source>
        <strain evidence="3 4">DSM 9434</strain>
    </source>
</reference>
<dbReference type="GO" id="GO:0000155">
    <property type="term" value="F:phosphorelay sensor kinase activity"/>
    <property type="evidence" value="ECO:0007669"/>
    <property type="project" value="InterPro"/>
</dbReference>
<evidence type="ECO:0000313" key="3">
    <source>
        <dbReference type="EMBL" id="ANK11859.1"/>
    </source>
</evidence>
<dbReference type="PANTHER" id="PTHR34220:SF7">
    <property type="entry name" value="SENSOR HISTIDINE KINASE YPDA"/>
    <property type="match status" value="1"/>
</dbReference>
<keyword evidence="4" id="KW-1185">Reference proteome</keyword>
<dbReference type="EMBL" id="CP016033">
    <property type="protein sequence ID" value="ANK11859.1"/>
    <property type="molecule type" value="Genomic_DNA"/>
</dbReference>
<dbReference type="InterPro" id="IPR036890">
    <property type="entry name" value="HATPase_C_sf"/>
</dbReference>
<keyword evidence="1" id="KW-0472">Membrane</keyword>
<dbReference type="InterPro" id="IPR050640">
    <property type="entry name" value="Bact_2-comp_sensor_kinase"/>
</dbReference>
<organism evidence="3 4">
    <name type="scientific">Erythrobacter neustonensis</name>
    <dbReference type="NCBI Taxonomy" id="1112"/>
    <lineage>
        <taxon>Bacteria</taxon>
        <taxon>Pseudomonadati</taxon>
        <taxon>Pseudomonadota</taxon>
        <taxon>Alphaproteobacteria</taxon>
        <taxon>Sphingomonadales</taxon>
        <taxon>Erythrobacteraceae</taxon>
        <taxon>Erythrobacter/Porphyrobacter group</taxon>
        <taxon>Erythrobacter</taxon>
    </lineage>
</organism>
<feature type="transmembrane region" description="Helical" evidence="1">
    <location>
        <begin position="29"/>
        <end position="47"/>
    </location>
</feature>
<evidence type="ECO:0000259" key="2">
    <source>
        <dbReference type="Pfam" id="PF06580"/>
    </source>
</evidence>
<dbReference type="Proteomes" id="UP000078263">
    <property type="component" value="Chromosome"/>
</dbReference>
<accession>A0A192D285</accession>
<evidence type="ECO:0000256" key="1">
    <source>
        <dbReference type="SAM" id="Phobius"/>
    </source>
</evidence>
<keyword evidence="1" id="KW-0812">Transmembrane</keyword>
<dbReference type="Pfam" id="PF06580">
    <property type="entry name" value="His_kinase"/>
    <property type="match status" value="1"/>
</dbReference>